<evidence type="ECO:0000313" key="6">
    <source>
        <dbReference type="EMBL" id="RJF80739.1"/>
    </source>
</evidence>
<comment type="subcellular location">
    <subcellularLocation>
        <location evidence="1">Membrane</location>
        <topology evidence="1">Single-pass membrane protein</topology>
    </subcellularLocation>
</comment>
<organism evidence="6 7">
    <name type="scientific">Oleomonas cavernae</name>
    <dbReference type="NCBI Taxonomy" id="2320859"/>
    <lineage>
        <taxon>Bacteria</taxon>
        <taxon>Pseudomonadati</taxon>
        <taxon>Pseudomonadota</taxon>
        <taxon>Alphaproteobacteria</taxon>
        <taxon>Acetobacterales</taxon>
        <taxon>Acetobacteraceae</taxon>
        <taxon>Oleomonas</taxon>
    </lineage>
</organism>
<comment type="similarity">
    <text evidence="2">Belongs to the LemA family.</text>
</comment>
<keyword evidence="5" id="KW-0472">Membrane</keyword>
<evidence type="ECO:0000256" key="2">
    <source>
        <dbReference type="ARBA" id="ARBA00008854"/>
    </source>
</evidence>
<evidence type="ECO:0000256" key="3">
    <source>
        <dbReference type="ARBA" id="ARBA00022692"/>
    </source>
</evidence>
<keyword evidence="3" id="KW-0812">Transmembrane</keyword>
<dbReference type="Gene3D" id="1.20.1440.20">
    <property type="entry name" value="LemA-like domain"/>
    <property type="match status" value="1"/>
</dbReference>
<accession>A0A418VUB4</accession>
<keyword evidence="4" id="KW-1133">Transmembrane helix</keyword>
<dbReference type="PANTHER" id="PTHR34478:SF1">
    <property type="entry name" value="PROTEIN LEMA"/>
    <property type="match status" value="1"/>
</dbReference>
<name>A0A418VUB4_9PROT</name>
<evidence type="ECO:0000256" key="5">
    <source>
        <dbReference type="ARBA" id="ARBA00023136"/>
    </source>
</evidence>
<sequence>MIGWIVLVLALVAVVYAVVLFNTLVKSRQMVGEGWSGIDVQLKRRTDLVPRLVETVKGYVAYEKDVFERITQLRNQAQALRAASPGERAVAENALSGAILQVMAVAEAYPDLKASESFLKLQEGLIEVEDHLQLSRRYYNGAVRQLNTHIEQFPSNLIANGFGFKLAEYFELDDPGDRAAPQVRLNS</sequence>
<dbReference type="InterPro" id="IPR023353">
    <property type="entry name" value="LemA-like_dom_sf"/>
</dbReference>
<evidence type="ECO:0000313" key="7">
    <source>
        <dbReference type="Proteomes" id="UP000284605"/>
    </source>
</evidence>
<proteinExistence type="inferred from homology"/>
<gene>
    <name evidence="6" type="ORF">D3874_26995</name>
</gene>
<evidence type="ECO:0000256" key="1">
    <source>
        <dbReference type="ARBA" id="ARBA00004167"/>
    </source>
</evidence>
<dbReference type="Proteomes" id="UP000284605">
    <property type="component" value="Unassembled WGS sequence"/>
</dbReference>
<dbReference type="OrthoDB" id="9804152at2"/>
<dbReference type="SUPFAM" id="SSF140478">
    <property type="entry name" value="LemA-like"/>
    <property type="match status" value="1"/>
</dbReference>
<keyword evidence="7" id="KW-1185">Reference proteome</keyword>
<dbReference type="GO" id="GO:0016020">
    <property type="term" value="C:membrane"/>
    <property type="evidence" value="ECO:0007669"/>
    <property type="project" value="UniProtKB-SubCell"/>
</dbReference>
<dbReference type="InterPro" id="IPR007156">
    <property type="entry name" value="MamQ_LemA"/>
</dbReference>
<protein>
    <submittedName>
        <fullName evidence="6">LemA family protein</fullName>
    </submittedName>
</protein>
<evidence type="ECO:0000256" key="4">
    <source>
        <dbReference type="ARBA" id="ARBA00022989"/>
    </source>
</evidence>
<dbReference type="AlphaFoldDB" id="A0A418VUB4"/>
<comment type="caution">
    <text evidence="6">The sequence shown here is derived from an EMBL/GenBank/DDBJ whole genome shotgun (WGS) entry which is preliminary data.</text>
</comment>
<dbReference type="PANTHER" id="PTHR34478">
    <property type="entry name" value="PROTEIN LEMA"/>
    <property type="match status" value="1"/>
</dbReference>
<dbReference type="Pfam" id="PF04011">
    <property type="entry name" value="LemA"/>
    <property type="match status" value="1"/>
</dbReference>
<reference evidence="6 7" key="1">
    <citation type="submission" date="2018-09" db="EMBL/GenBank/DDBJ databases">
        <authorList>
            <person name="Zhu H."/>
        </authorList>
    </citation>
    <scope>NUCLEOTIDE SEQUENCE [LARGE SCALE GENOMIC DNA]</scope>
    <source>
        <strain evidence="6 7">K1W22B-8</strain>
    </source>
</reference>
<dbReference type="EMBL" id="QYUK01000016">
    <property type="protein sequence ID" value="RJF80739.1"/>
    <property type="molecule type" value="Genomic_DNA"/>
</dbReference>
<dbReference type="RefSeq" id="WP_119782791.1">
    <property type="nucleotide sequence ID" value="NZ_QYUK01000016.1"/>
</dbReference>